<dbReference type="AlphaFoldDB" id="A0A2P2QGM4"/>
<reference evidence="1" key="1">
    <citation type="submission" date="2018-02" db="EMBL/GenBank/DDBJ databases">
        <title>Rhizophora mucronata_Transcriptome.</title>
        <authorList>
            <person name="Meera S.P."/>
            <person name="Sreeshan A."/>
            <person name="Augustine A."/>
        </authorList>
    </citation>
    <scope>NUCLEOTIDE SEQUENCE</scope>
    <source>
        <tissue evidence="1">Leaf</tissue>
    </source>
</reference>
<proteinExistence type="predicted"/>
<evidence type="ECO:0000313" key="1">
    <source>
        <dbReference type="EMBL" id="MBX66035.1"/>
    </source>
</evidence>
<accession>A0A2P2QGM4</accession>
<dbReference type="EMBL" id="GGEC01085551">
    <property type="protein sequence ID" value="MBX66035.1"/>
    <property type="molecule type" value="Transcribed_RNA"/>
</dbReference>
<protein>
    <submittedName>
        <fullName evidence="1">Uncharacterized protein</fullName>
    </submittedName>
</protein>
<name>A0A2P2QGM4_RHIMU</name>
<organism evidence="1">
    <name type="scientific">Rhizophora mucronata</name>
    <name type="common">Asiatic mangrove</name>
    <dbReference type="NCBI Taxonomy" id="61149"/>
    <lineage>
        <taxon>Eukaryota</taxon>
        <taxon>Viridiplantae</taxon>
        <taxon>Streptophyta</taxon>
        <taxon>Embryophyta</taxon>
        <taxon>Tracheophyta</taxon>
        <taxon>Spermatophyta</taxon>
        <taxon>Magnoliopsida</taxon>
        <taxon>eudicotyledons</taxon>
        <taxon>Gunneridae</taxon>
        <taxon>Pentapetalae</taxon>
        <taxon>rosids</taxon>
        <taxon>fabids</taxon>
        <taxon>Malpighiales</taxon>
        <taxon>Rhizophoraceae</taxon>
        <taxon>Rhizophora</taxon>
    </lineage>
</organism>
<sequence>MLCQSRQSSDFAMSSPTCLQSLSHWPQLFRDQ</sequence>